<sequence>MKETIWLLNLPLLIKPIILNYNKGAIDLALCKANHNSFKTKHMDIKLHYIRELLPDKTINPHHVSSQNMLADFLTKAVGKTALKNSHLSLNLIPNSICSLPDSTSQGGC</sequence>
<name>A0A9Q3BS98_9BASI</name>
<comment type="caution">
    <text evidence="1">The sequence shown here is derived from an EMBL/GenBank/DDBJ whole genome shotgun (WGS) entry which is preliminary data.</text>
</comment>
<dbReference type="Proteomes" id="UP000765509">
    <property type="component" value="Unassembled WGS sequence"/>
</dbReference>
<dbReference type="CDD" id="cd09272">
    <property type="entry name" value="RNase_HI_RT_Ty1"/>
    <property type="match status" value="1"/>
</dbReference>
<protein>
    <recommendedName>
        <fullName evidence="3">Reverse transcriptase Ty1/copia-type domain-containing protein</fullName>
    </recommendedName>
</protein>
<dbReference type="OrthoDB" id="3344688at2759"/>
<keyword evidence="2" id="KW-1185">Reference proteome</keyword>
<dbReference type="AlphaFoldDB" id="A0A9Q3BS98"/>
<evidence type="ECO:0008006" key="3">
    <source>
        <dbReference type="Google" id="ProtNLM"/>
    </source>
</evidence>
<evidence type="ECO:0000313" key="1">
    <source>
        <dbReference type="EMBL" id="MBW0471391.1"/>
    </source>
</evidence>
<dbReference type="EMBL" id="AVOT02002745">
    <property type="protein sequence ID" value="MBW0471391.1"/>
    <property type="molecule type" value="Genomic_DNA"/>
</dbReference>
<evidence type="ECO:0000313" key="2">
    <source>
        <dbReference type="Proteomes" id="UP000765509"/>
    </source>
</evidence>
<accession>A0A9Q3BS98</accession>
<proteinExistence type="predicted"/>
<gene>
    <name evidence="1" type="ORF">O181_011106</name>
</gene>
<reference evidence="1" key="1">
    <citation type="submission" date="2021-03" db="EMBL/GenBank/DDBJ databases">
        <title>Draft genome sequence of rust myrtle Austropuccinia psidii MF-1, a brazilian biotype.</title>
        <authorList>
            <person name="Quecine M.C."/>
            <person name="Pachon D.M.R."/>
            <person name="Bonatelli M.L."/>
            <person name="Correr F.H."/>
            <person name="Franceschini L.M."/>
            <person name="Leite T.F."/>
            <person name="Margarido G.R.A."/>
            <person name="Almeida C.A."/>
            <person name="Ferrarezi J.A."/>
            <person name="Labate C.A."/>
        </authorList>
    </citation>
    <scope>NUCLEOTIDE SEQUENCE</scope>
    <source>
        <strain evidence="1">MF-1</strain>
    </source>
</reference>
<organism evidence="1 2">
    <name type="scientific">Austropuccinia psidii MF-1</name>
    <dbReference type="NCBI Taxonomy" id="1389203"/>
    <lineage>
        <taxon>Eukaryota</taxon>
        <taxon>Fungi</taxon>
        <taxon>Dikarya</taxon>
        <taxon>Basidiomycota</taxon>
        <taxon>Pucciniomycotina</taxon>
        <taxon>Pucciniomycetes</taxon>
        <taxon>Pucciniales</taxon>
        <taxon>Sphaerophragmiaceae</taxon>
        <taxon>Austropuccinia</taxon>
    </lineage>
</organism>